<evidence type="ECO:0000313" key="2">
    <source>
        <dbReference type="EMBL" id="MCX8532477.1"/>
    </source>
</evidence>
<protein>
    <submittedName>
        <fullName evidence="2">Uncharacterized protein</fullName>
    </submittedName>
</protein>
<sequence>MTIKTILFKTQIIVGLSAAAINFAQNTNINNDKDFKLNSNYFPIDNNFAKAGVETKDGYLIAGQNFVEEDNTQHNSAIIKIDKTGKLMKKTTLGENKDYKKESFMKTVYSINNNRFIQLGSKKIDDRAYLWLREINDNLDVLQDKLIESVSASVTQDPMVFNIKDGFYVISDSGFYRDLELNVTFISNDLQKIDNHVISYIEPPFDFYNKYDFSASLVNNKLYIITNGVDERDKENIYATKYKTYILEYDLSTHKITKHKKISESDFLSRKVIVHKDLIYVAGIKYTDELTAKKINIRNATVKVFNMNFEKVKEFNYIPSPDKGKFTEMLYDAAIVNDELHMVGEMHQTGTSSVYLKFDLNGKLLEDRLLKYGSTYAENRLLKIVPLKNNDLMLLGKGEGWRVIVK</sequence>
<dbReference type="Proteomes" id="UP001070176">
    <property type="component" value="Unassembled WGS sequence"/>
</dbReference>
<dbReference type="RefSeq" id="WP_267281043.1">
    <property type="nucleotide sequence ID" value="NZ_JAOVZV010000008.1"/>
</dbReference>
<comment type="caution">
    <text evidence="2">The sequence shown here is derived from an EMBL/GenBank/DDBJ whole genome shotgun (WGS) entry which is preliminary data.</text>
</comment>
<keyword evidence="1" id="KW-0732">Signal</keyword>
<dbReference type="EMBL" id="JAOVZV010000008">
    <property type="protein sequence ID" value="MCX8532477.1"/>
    <property type="molecule type" value="Genomic_DNA"/>
</dbReference>
<evidence type="ECO:0000256" key="1">
    <source>
        <dbReference type="SAM" id="SignalP"/>
    </source>
</evidence>
<name>A0ABT3Y2U9_9FLAO</name>
<reference evidence="2" key="1">
    <citation type="submission" date="2022-10" db="EMBL/GenBank/DDBJ databases">
        <title>Chryseobacterium sp. nov., a novel bacterial species.</title>
        <authorList>
            <person name="Cao Y."/>
        </authorList>
    </citation>
    <scope>NUCLEOTIDE SEQUENCE</scope>
    <source>
        <strain evidence="2">KC 927</strain>
    </source>
</reference>
<evidence type="ECO:0000313" key="3">
    <source>
        <dbReference type="Proteomes" id="UP001070176"/>
    </source>
</evidence>
<accession>A0ABT3Y2U9</accession>
<proteinExistence type="predicted"/>
<organism evidence="2 3">
    <name type="scientific">Chryseobacterium luquanense</name>
    <dbReference type="NCBI Taxonomy" id="2983766"/>
    <lineage>
        <taxon>Bacteria</taxon>
        <taxon>Pseudomonadati</taxon>
        <taxon>Bacteroidota</taxon>
        <taxon>Flavobacteriia</taxon>
        <taxon>Flavobacteriales</taxon>
        <taxon>Weeksellaceae</taxon>
        <taxon>Chryseobacterium group</taxon>
        <taxon>Chryseobacterium</taxon>
    </lineage>
</organism>
<feature type="chain" id="PRO_5047333566" evidence="1">
    <location>
        <begin position="25"/>
        <end position="406"/>
    </location>
</feature>
<gene>
    <name evidence="2" type="ORF">OEA66_08945</name>
</gene>
<feature type="signal peptide" evidence="1">
    <location>
        <begin position="1"/>
        <end position="24"/>
    </location>
</feature>
<keyword evidence="3" id="KW-1185">Reference proteome</keyword>